<sequence>MRQRLTVEAYTQGILSGDRIILSRAITLIESKLKNDKILAKSVLENILPNTGNSMRVGITGVPGVGKSTFIEALGKHITSLKKKVAVLTIDPSSKKTGGSILADKTRMEELSRDPLAFIRPSASGLSLGGVARSTRETMLLCEAAGYEVIIIETVGVGQSETLVKGMSDFFLLLMLAGAGDEIQGIKKGIMEMADAVAINKADGANKVLAEQAVTEYQNALHLFPKSDSDFITKVVTCSALEGTGIASLWELIMEYQQSTIQNGYFQENRQAQNLEWMHDYIRQTLEEQFYENTIIKKAIATSEKSVKEGNELPVTAAERLLDIFRKSLMK</sequence>
<dbReference type="InterPro" id="IPR005129">
    <property type="entry name" value="GTPase_ArgK"/>
</dbReference>
<evidence type="ECO:0000313" key="2">
    <source>
        <dbReference type="EMBL" id="MBE9466060.1"/>
    </source>
</evidence>
<dbReference type="NCBIfam" id="TIGR00750">
    <property type="entry name" value="lao"/>
    <property type="match status" value="1"/>
</dbReference>
<proteinExistence type="inferred from homology"/>
<dbReference type="RefSeq" id="WP_194124320.1">
    <property type="nucleotide sequence ID" value="NZ_JACYGY010000002.1"/>
</dbReference>
<reference evidence="3" key="1">
    <citation type="submission" date="2023-07" db="EMBL/GenBank/DDBJ databases">
        <title>Dyadobacter sp. nov 'subterranea' isolated from contaminted grondwater.</title>
        <authorList>
            <person name="Szabo I."/>
            <person name="Al-Omari J."/>
            <person name="Szerdahelyi S.G."/>
            <person name="Rado J."/>
        </authorList>
    </citation>
    <scope>NUCLEOTIDE SEQUENCE [LARGE SCALE GENOMIC DNA]</scope>
    <source>
        <strain evidence="3">UP-52</strain>
    </source>
</reference>
<name>A0ABR9WKY8_9BACT</name>
<accession>A0ABR9WKY8</accession>
<dbReference type="Pfam" id="PF03308">
    <property type="entry name" value="MeaB"/>
    <property type="match status" value="1"/>
</dbReference>
<dbReference type="InterPro" id="IPR027417">
    <property type="entry name" value="P-loop_NTPase"/>
</dbReference>
<dbReference type="SUPFAM" id="SSF52540">
    <property type="entry name" value="P-loop containing nucleoside triphosphate hydrolases"/>
    <property type="match status" value="1"/>
</dbReference>
<dbReference type="EC" id="3.6.5.-" evidence="2"/>
<dbReference type="NCBIfam" id="NF006958">
    <property type="entry name" value="PRK09435.1"/>
    <property type="match status" value="1"/>
</dbReference>
<keyword evidence="2" id="KW-0378">Hydrolase</keyword>
<organism evidence="2 3">
    <name type="scientific">Dyadobacter subterraneus</name>
    <dbReference type="NCBI Taxonomy" id="2773304"/>
    <lineage>
        <taxon>Bacteria</taxon>
        <taxon>Pseudomonadati</taxon>
        <taxon>Bacteroidota</taxon>
        <taxon>Cytophagia</taxon>
        <taxon>Cytophagales</taxon>
        <taxon>Spirosomataceae</taxon>
        <taxon>Dyadobacter</taxon>
    </lineage>
</organism>
<dbReference type="Gene3D" id="1.20.5.170">
    <property type="match status" value="1"/>
</dbReference>
<evidence type="ECO:0000313" key="3">
    <source>
        <dbReference type="Proteomes" id="UP000634134"/>
    </source>
</evidence>
<dbReference type="PANTHER" id="PTHR23408:SF3">
    <property type="entry name" value="METHYLMALONIC ACIDURIA TYPE A PROTEIN, MITOCHONDRIAL"/>
    <property type="match status" value="1"/>
</dbReference>
<gene>
    <name evidence="2" type="primary">meaB</name>
    <name evidence="2" type="ORF">IEE83_29675</name>
</gene>
<comment type="similarity">
    <text evidence="1">Belongs to the SIMIBI class G3E GTPase family. ArgK/MeaB subfamily.</text>
</comment>
<dbReference type="EMBL" id="JACYGY010000002">
    <property type="protein sequence ID" value="MBE9466060.1"/>
    <property type="molecule type" value="Genomic_DNA"/>
</dbReference>
<keyword evidence="3" id="KW-1185">Reference proteome</keyword>
<dbReference type="Gene3D" id="3.40.50.300">
    <property type="entry name" value="P-loop containing nucleotide triphosphate hydrolases"/>
    <property type="match status" value="1"/>
</dbReference>
<evidence type="ECO:0000256" key="1">
    <source>
        <dbReference type="ARBA" id="ARBA00009625"/>
    </source>
</evidence>
<dbReference type="Gene3D" id="1.10.287.130">
    <property type="match status" value="1"/>
</dbReference>
<dbReference type="Proteomes" id="UP000634134">
    <property type="component" value="Unassembled WGS sequence"/>
</dbReference>
<dbReference type="GO" id="GO:0016787">
    <property type="term" value="F:hydrolase activity"/>
    <property type="evidence" value="ECO:0007669"/>
    <property type="project" value="UniProtKB-KW"/>
</dbReference>
<comment type="caution">
    <text evidence="2">The sequence shown here is derived from an EMBL/GenBank/DDBJ whole genome shotgun (WGS) entry which is preliminary data.</text>
</comment>
<protein>
    <submittedName>
        <fullName evidence="2">Methylmalonyl Co-A mutase-associated GTPase MeaB</fullName>
        <ecNumber evidence="2">3.6.5.-</ecNumber>
    </submittedName>
</protein>
<dbReference type="CDD" id="cd03114">
    <property type="entry name" value="MMAA-like"/>
    <property type="match status" value="1"/>
</dbReference>
<dbReference type="PANTHER" id="PTHR23408">
    <property type="entry name" value="METHYLMALONYL-COA MUTASE"/>
    <property type="match status" value="1"/>
</dbReference>